<dbReference type="EMBL" id="BKCM01000004">
    <property type="protein sequence ID" value="GER00324.1"/>
    <property type="molecule type" value="Genomic_DNA"/>
</dbReference>
<dbReference type="Gene3D" id="1.20.120.530">
    <property type="entry name" value="GntR ligand-binding domain-like"/>
    <property type="match status" value="1"/>
</dbReference>
<keyword evidence="3" id="KW-0804">Transcription</keyword>
<dbReference type="SMART" id="SM00345">
    <property type="entry name" value="HTH_GNTR"/>
    <property type="match status" value="1"/>
</dbReference>
<dbReference type="InterPro" id="IPR011711">
    <property type="entry name" value="GntR_C"/>
</dbReference>
<dbReference type="Proteomes" id="UP000325187">
    <property type="component" value="Unassembled WGS sequence"/>
</dbReference>
<dbReference type="PANTHER" id="PTHR43537:SF5">
    <property type="entry name" value="UXU OPERON TRANSCRIPTIONAL REGULATOR"/>
    <property type="match status" value="1"/>
</dbReference>
<protein>
    <submittedName>
        <fullName evidence="5">GntR family transcriptional regulator</fullName>
    </submittedName>
</protein>
<dbReference type="InterPro" id="IPR036388">
    <property type="entry name" value="WH-like_DNA-bd_sf"/>
</dbReference>
<dbReference type="SMART" id="SM00895">
    <property type="entry name" value="FCD"/>
    <property type="match status" value="1"/>
</dbReference>
<name>A0A5A7MRY6_9PROT</name>
<sequence length="250" mass="27851">MAEKRLYHSVARQIKTLVQEGAFPPGSRLPGERDLAEKLGVSRVTVREAQIALEAVGLLDIRVGSGVYVLRQANESMQEMPAVTAFELTEARSAIESEAAALAAVSISDEELDALDDIVATMAAETDANEPLEADADRQFHLSIARATKNNAIIETVERLWRIRTDKPDIKQAYDQICGINPDMRLTEHRDIAQALRAHDPEQARRAMRTHFKCIIEAMLSATEAQAIEEARRKTLESRERFLNKTTAVF</sequence>
<evidence type="ECO:0000313" key="7">
    <source>
        <dbReference type="Proteomes" id="UP000322084"/>
    </source>
</evidence>
<dbReference type="PRINTS" id="PR00035">
    <property type="entry name" value="HTHGNTR"/>
</dbReference>
<evidence type="ECO:0000313" key="6">
    <source>
        <dbReference type="EMBL" id="GER00324.1"/>
    </source>
</evidence>
<organism evidence="5 7">
    <name type="scientific">Iodidimonas gelatinilytica</name>
    <dbReference type="NCBI Taxonomy" id="1236966"/>
    <lineage>
        <taxon>Bacteria</taxon>
        <taxon>Pseudomonadati</taxon>
        <taxon>Pseudomonadota</taxon>
        <taxon>Alphaproteobacteria</taxon>
        <taxon>Iodidimonadales</taxon>
        <taxon>Iodidimonadaceae</taxon>
        <taxon>Iodidimonas</taxon>
    </lineage>
</organism>
<dbReference type="CDD" id="cd07377">
    <property type="entry name" value="WHTH_GntR"/>
    <property type="match status" value="1"/>
</dbReference>
<dbReference type="PANTHER" id="PTHR43537">
    <property type="entry name" value="TRANSCRIPTIONAL REGULATOR, GNTR FAMILY"/>
    <property type="match status" value="1"/>
</dbReference>
<dbReference type="InterPro" id="IPR000524">
    <property type="entry name" value="Tscrpt_reg_HTH_GntR"/>
</dbReference>
<evidence type="ECO:0000256" key="2">
    <source>
        <dbReference type="ARBA" id="ARBA00023125"/>
    </source>
</evidence>
<dbReference type="InterPro" id="IPR008920">
    <property type="entry name" value="TF_FadR/GntR_C"/>
</dbReference>
<accession>A0A5A7MRY6</accession>
<comment type="caution">
    <text evidence="5">The sequence shown here is derived from an EMBL/GenBank/DDBJ whole genome shotgun (WGS) entry which is preliminary data.</text>
</comment>
<evidence type="ECO:0000313" key="5">
    <source>
        <dbReference type="EMBL" id="GEQ98506.1"/>
    </source>
</evidence>
<dbReference type="Pfam" id="PF07729">
    <property type="entry name" value="FCD"/>
    <property type="match status" value="1"/>
</dbReference>
<dbReference type="GO" id="GO:0003700">
    <property type="term" value="F:DNA-binding transcription factor activity"/>
    <property type="evidence" value="ECO:0007669"/>
    <property type="project" value="InterPro"/>
</dbReference>
<keyword evidence="1" id="KW-0805">Transcription regulation</keyword>
<keyword evidence="2" id="KW-0238">DNA-binding</keyword>
<dbReference type="GO" id="GO:0003677">
    <property type="term" value="F:DNA binding"/>
    <property type="evidence" value="ECO:0007669"/>
    <property type="project" value="UniProtKB-KW"/>
</dbReference>
<dbReference type="RefSeq" id="WP_150000785.1">
    <property type="nucleotide sequence ID" value="NZ_BKCL01000006.1"/>
</dbReference>
<keyword evidence="8" id="KW-1185">Reference proteome</keyword>
<feature type="domain" description="HTH gntR-type" evidence="4">
    <location>
        <begin position="4"/>
        <end position="72"/>
    </location>
</feature>
<dbReference type="SUPFAM" id="SSF48008">
    <property type="entry name" value="GntR ligand-binding domain-like"/>
    <property type="match status" value="1"/>
</dbReference>
<dbReference type="SUPFAM" id="SSF46785">
    <property type="entry name" value="Winged helix' DNA-binding domain"/>
    <property type="match status" value="1"/>
</dbReference>
<dbReference type="AlphaFoldDB" id="A0A5A7MRY6"/>
<dbReference type="PROSITE" id="PS50949">
    <property type="entry name" value="HTH_GNTR"/>
    <property type="match status" value="1"/>
</dbReference>
<evidence type="ECO:0000256" key="3">
    <source>
        <dbReference type="ARBA" id="ARBA00023163"/>
    </source>
</evidence>
<evidence type="ECO:0000256" key="1">
    <source>
        <dbReference type="ARBA" id="ARBA00023015"/>
    </source>
</evidence>
<dbReference type="EMBL" id="BKCL01000006">
    <property type="protein sequence ID" value="GEQ98506.1"/>
    <property type="molecule type" value="Genomic_DNA"/>
</dbReference>
<dbReference type="Proteomes" id="UP000322084">
    <property type="component" value="Unassembled WGS sequence"/>
</dbReference>
<evidence type="ECO:0000313" key="8">
    <source>
        <dbReference type="Proteomes" id="UP000325187"/>
    </source>
</evidence>
<dbReference type="Pfam" id="PF00392">
    <property type="entry name" value="GntR"/>
    <property type="match status" value="1"/>
</dbReference>
<gene>
    <name evidence="5" type="ORF">JCM17844_21430</name>
    <name evidence="6" type="ORF">JCM17845_09470</name>
</gene>
<dbReference type="InterPro" id="IPR036390">
    <property type="entry name" value="WH_DNA-bd_sf"/>
</dbReference>
<accession>A0A5A7MYA7</accession>
<evidence type="ECO:0000259" key="4">
    <source>
        <dbReference type="PROSITE" id="PS50949"/>
    </source>
</evidence>
<reference evidence="7 8" key="1">
    <citation type="submission" date="2019-09" db="EMBL/GenBank/DDBJ databases">
        <title>NBRP : Genome information of microbial organism related human and environment.</title>
        <authorList>
            <person name="Hattori M."/>
            <person name="Oshima K."/>
            <person name="Inaba H."/>
            <person name="Suda W."/>
            <person name="Sakamoto M."/>
            <person name="Iino T."/>
            <person name="Kitahara M."/>
            <person name="Oshida Y."/>
            <person name="Iida T."/>
            <person name="Kudo T."/>
            <person name="Itoh T."/>
            <person name="Ohkuma M."/>
        </authorList>
    </citation>
    <scope>NUCLEOTIDE SEQUENCE [LARGE SCALE GENOMIC DNA]</scope>
    <source>
        <strain evidence="5 7">Hi-2</strain>
        <strain evidence="6 8">Mie-1</strain>
    </source>
</reference>
<dbReference type="Gene3D" id="1.10.10.10">
    <property type="entry name" value="Winged helix-like DNA-binding domain superfamily/Winged helix DNA-binding domain"/>
    <property type="match status" value="1"/>
</dbReference>
<proteinExistence type="predicted"/>